<keyword evidence="3" id="KW-1185">Reference proteome</keyword>
<dbReference type="Pfam" id="PF07687">
    <property type="entry name" value="M20_dimer"/>
    <property type="match status" value="1"/>
</dbReference>
<name>A0ABQ2FMM9_9DEIO</name>
<dbReference type="InterPro" id="IPR002933">
    <property type="entry name" value="Peptidase_M20"/>
</dbReference>
<dbReference type="InterPro" id="IPR011650">
    <property type="entry name" value="Peptidase_M20_dimer"/>
</dbReference>
<dbReference type="PANTHER" id="PTHR11014:SF63">
    <property type="entry name" value="METALLOPEPTIDASE, PUTATIVE (AFU_ORTHOLOGUE AFUA_6G09600)-RELATED"/>
    <property type="match status" value="1"/>
</dbReference>
<dbReference type="SUPFAM" id="SSF55031">
    <property type="entry name" value="Bacterial exopeptidase dimerisation domain"/>
    <property type="match status" value="1"/>
</dbReference>
<protein>
    <submittedName>
        <fullName evidence="2">N-acyl-L-amino acid amidohydrolase</fullName>
    </submittedName>
</protein>
<dbReference type="NCBIfam" id="TIGR01891">
    <property type="entry name" value="amidohydrolases"/>
    <property type="match status" value="1"/>
</dbReference>
<sequence>MRWGAADARAREALGWGMTATGDRVEELREQLVAWRRHLHMNPEVGFEEHATAAYIEAQLRAMPGLSVSRPTATSVLAVLKGGQPGRTVLLRADIDALPIHEENTFEFASQKPGVMHACGHDGHTAILLGVAKLLAGDAARVPGEIRMIFQHAEEIGPGGAEELVMNTPLMDGVDVVTGLHLNSQLPAGVVAVKPGAFMAAPDTIELTIRGRGGHGAHPEETVDPIAVGAQVVTNLQHVVSRMVAAQDALVVSITKFSSGTTHNVIPDTAELMGTVRTFDPALRERAPQLIERVVRGLCDAHGATYDLRYEFGYRPLINTDWVAAQLKAVALDEVGEDRFRDAKPTMGGEDFSAYLEKAPGAYFNVGSGSDEADSRWPHHHPRFTIDETSLETGVRMLSAAALRLAQPE</sequence>
<dbReference type="PIRSF" id="PIRSF005962">
    <property type="entry name" value="Pept_M20D_amidohydro"/>
    <property type="match status" value="1"/>
</dbReference>
<reference evidence="3" key="1">
    <citation type="journal article" date="2019" name="Int. J. Syst. Evol. Microbiol.">
        <title>The Global Catalogue of Microorganisms (GCM) 10K type strain sequencing project: providing services to taxonomists for standard genome sequencing and annotation.</title>
        <authorList>
            <consortium name="The Broad Institute Genomics Platform"/>
            <consortium name="The Broad Institute Genome Sequencing Center for Infectious Disease"/>
            <person name="Wu L."/>
            <person name="Ma J."/>
        </authorList>
    </citation>
    <scope>NUCLEOTIDE SEQUENCE [LARGE SCALE GENOMIC DNA]</scope>
    <source>
        <strain evidence="3">JCM 19173</strain>
    </source>
</reference>
<feature type="domain" description="Peptidase M20 dimerisation" evidence="1">
    <location>
        <begin position="205"/>
        <end position="294"/>
    </location>
</feature>
<evidence type="ECO:0000313" key="3">
    <source>
        <dbReference type="Proteomes" id="UP000604341"/>
    </source>
</evidence>
<dbReference type="SUPFAM" id="SSF53187">
    <property type="entry name" value="Zn-dependent exopeptidases"/>
    <property type="match status" value="1"/>
</dbReference>
<dbReference type="Pfam" id="PF01546">
    <property type="entry name" value="Peptidase_M20"/>
    <property type="match status" value="1"/>
</dbReference>
<gene>
    <name evidence="2" type="ORF">GCM10010844_26970</name>
</gene>
<dbReference type="CDD" id="cd08021">
    <property type="entry name" value="M20_Acy1_YhaA-like"/>
    <property type="match status" value="1"/>
</dbReference>
<dbReference type="InterPro" id="IPR036264">
    <property type="entry name" value="Bact_exopeptidase_dim_dom"/>
</dbReference>
<evidence type="ECO:0000259" key="1">
    <source>
        <dbReference type="Pfam" id="PF07687"/>
    </source>
</evidence>
<organism evidence="2 3">
    <name type="scientific">Deinococcus radiotolerans</name>
    <dbReference type="NCBI Taxonomy" id="1309407"/>
    <lineage>
        <taxon>Bacteria</taxon>
        <taxon>Thermotogati</taxon>
        <taxon>Deinococcota</taxon>
        <taxon>Deinococci</taxon>
        <taxon>Deinococcales</taxon>
        <taxon>Deinococcaceae</taxon>
        <taxon>Deinococcus</taxon>
    </lineage>
</organism>
<evidence type="ECO:0000313" key="2">
    <source>
        <dbReference type="EMBL" id="GGL06755.1"/>
    </source>
</evidence>
<dbReference type="PANTHER" id="PTHR11014">
    <property type="entry name" value="PEPTIDASE M20 FAMILY MEMBER"/>
    <property type="match status" value="1"/>
</dbReference>
<dbReference type="EMBL" id="BMPE01000008">
    <property type="protein sequence ID" value="GGL06755.1"/>
    <property type="molecule type" value="Genomic_DNA"/>
</dbReference>
<dbReference type="Proteomes" id="UP000604341">
    <property type="component" value="Unassembled WGS sequence"/>
</dbReference>
<proteinExistence type="predicted"/>
<comment type="caution">
    <text evidence="2">The sequence shown here is derived from an EMBL/GenBank/DDBJ whole genome shotgun (WGS) entry which is preliminary data.</text>
</comment>
<accession>A0ABQ2FMM9</accession>
<dbReference type="InterPro" id="IPR017439">
    <property type="entry name" value="Amidohydrolase"/>
</dbReference>
<dbReference type="Gene3D" id="3.30.70.360">
    <property type="match status" value="1"/>
</dbReference>
<dbReference type="Gene3D" id="3.40.630.10">
    <property type="entry name" value="Zn peptidases"/>
    <property type="match status" value="1"/>
</dbReference>